<feature type="domain" description="NAD-dependent epimerase/dehydratase" evidence="2">
    <location>
        <begin position="74"/>
        <end position="300"/>
    </location>
</feature>
<dbReference type="GO" id="GO:0005737">
    <property type="term" value="C:cytoplasm"/>
    <property type="evidence" value="ECO:0007669"/>
    <property type="project" value="TreeGrafter"/>
</dbReference>
<dbReference type="InterPro" id="IPR051783">
    <property type="entry name" value="NAD(P)-dependent_oxidoreduct"/>
</dbReference>
<dbReference type="Gene3D" id="3.40.50.720">
    <property type="entry name" value="NAD(P)-binding Rossmann-like Domain"/>
    <property type="match status" value="1"/>
</dbReference>
<feature type="compositionally biased region" description="Basic and acidic residues" evidence="1">
    <location>
        <begin position="11"/>
        <end position="23"/>
    </location>
</feature>
<dbReference type="OrthoDB" id="9811425at2"/>
<feature type="region of interest" description="Disordered" evidence="1">
    <location>
        <begin position="1"/>
        <end position="23"/>
    </location>
</feature>
<proteinExistence type="predicted"/>
<dbReference type="SUPFAM" id="SSF51735">
    <property type="entry name" value="NAD(P)-binding Rossmann-fold domains"/>
    <property type="match status" value="1"/>
</dbReference>
<dbReference type="InterPro" id="IPR001509">
    <property type="entry name" value="Epimerase_deHydtase"/>
</dbReference>
<keyword evidence="4" id="KW-1185">Reference proteome</keyword>
<evidence type="ECO:0000313" key="4">
    <source>
        <dbReference type="Proteomes" id="UP000317894"/>
    </source>
</evidence>
<dbReference type="GO" id="GO:0004029">
    <property type="term" value="F:aldehyde dehydrogenase (NAD+) activity"/>
    <property type="evidence" value="ECO:0007669"/>
    <property type="project" value="TreeGrafter"/>
</dbReference>
<dbReference type="InterPro" id="IPR036291">
    <property type="entry name" value="NAD(P)-bd_dom_sf"/>
</dbReference>
<feature type="region of interest" description="Disordered" evidence="1">
    <location>
        <begin position="36"/>
        <end position="69"/>
    </location>
</feature>
<evidence type="ECO:0000259" key="2">
    <source>
        <dbReference type="Pfam" id="PF01370"/>
    </source>
</evidence>
<reference evidence="3 4" key="1">
    <citation type="submission" date="2019-07" db="EMBL/GenBank/DDBJ databases">
        <title>Novel species isolated from glacier.</title>
        <authorList>
            <person name="Liu Q."/>
            <person name="Xin Y.-H."/>
        </authorList>
    </citation>
    <scope>NUCLEOTIDE SEQUENCE [LARGE SCALE GENOMIC DNA]</scope>
    <source>
        <strain evidence="3 4">LB1R16</strain>
    </source>
</reference>
<dbReference type="Pfam" id="PF01370">
    <property type="entry name" value="Epimerase"/>
    <property type="match status" value="1"/>
</dbReference>
<dbReference type="Proteomes" id="UP000317894">
    <property type="component" value="Unassembled WGS sequence"/>
</dbReference>
<gene>
    <name evidence="3" type="ORF">FMM06_14820</name>
</gene>
<dbReference type="EMBL" id="VJWA01000002">
    <property type="protein sequence ID" value="TRW14931.1"/>
    <property type="molecule type" value="Genomic_DNA"/>
</dbReference>
<comment type="caution">
    <text evidence="3">The sequence shown here is derived from an EMBL/GenBank/DDBJ whole genome shotgun (WGS) entry which is preliminary data.</text>
</comment>
<evidence type="ECO:0000313" key="3">
    <source>
        <dbReference type="EMBL" id="TRW14931.1"/>
    </source>
</evidence>
<dbReference type="AlphaFoldDB" id="A0A552U9N8"/>
<protein>
    <submittedName>
        <fullName evidence="3">NAD(P)-dependent oxidoreductase</fullName>
    </submittedName>
</protein>
<accession>A0A552U9N8</accession>
<dbReference type="PANTHER" id="PTHR48079:SF6">
    <property type="entry name" value="NAD(P)-BINDING DOMAIN-CONTAINING PROTEIN-RELATED"/>
    <property type="match status" value="1"/>
</dbReference>
<sequence>MPVQPRPAGHRSGDLQRQRRRDLGRASLWHDRRALRRARADRGQAPRRPLRRRHHVRRRRHGRRRTARDRVSRVLVTGGPGFIGRRVVQRFLSAGWDVTSFSLPGEPPIAGWSAPVRMVHGDLADRAAVADAARGCELAIHLAAPVGVAGRYQWQWDTIVEGTRHVCEAVAAQGGRAVVASSIAVYGTLIQTRTCREDDGHGPWAGAYGRAKQGQEQIALEIAARTGMALTLVRPANVYGVGGASAWGDKLLDAFAATGGAVFGAAERNDAGLVYVENLADALFLAGTSDAAVGRTYNVCDGSGVTWQRFADDMAAIVDRPPPPAIPLADMLAAVAANEDPAELVEPRDPALPSLEGLNLVGFDNRIDASRIRRELGWQPRVTYEDALGEIRAGYRQAATLDTCRARL</sequence>
<name>A0A552U9N8_9SPHN</name>
<dbReference type="PANTHER" id="PTHR48079">
    <property type="entry name" value="PROTEIN YEEZ"/>
    <property type="match status" value="1"/>
</dbReference>
<evidence type="ECO:0000256" key="1">
    <source>
        <dbReference type="SAM" id="MobiDB-lite"/>
    </source>
</evidence>
<feature type="compositionally biased region" description="Basic residues" evidence="1">
    <location>
        <begin position="48"/>
        <end position="67"/>
    </location>
</feature>
<organism evidence="3 4">
    <name type="scientific">Glacieibacterium frigidum</name>
    <dbReference type="NCBI Taxonomy" id="2593303"/>
    <lineage>
        <taxon>Bacteria</taxon>
        <taxon>Pseudomonadati</taxon>
        <taxon>Pseudomonadota</taxon>
        <taxon>Alphaproteobacteria</taxon>
        <taxon>Sphingomonadales</taxon>
        <taxon>Sphingosinicellaceae</taxon>
        <taxon>Glacieibacterium</taxon>
    </lineage>
</organism>